<dbReference type="AlphaFoldDB" id="A0A081A1Z3"/>
<gene>
    <name evidence="1" type="ORF">F444_11109</name>
</gene>
<evidence type="ECO:0000313" key="1">
    <source>
        <dbReference type="EMBL" id="ETO72904.1"/>
    </source>
</evidence>
<evidence type="ECO:0000313" key="2">
    <source>
        <dbReference type="Proteomes" id="UP000028582"/>
    </source>
</evidence>
<sequence>MSGSLHRAPVVGMSRENLSNTTVAERNSRIDKNQSTAVKIPEEWVQYARSVGFSRAQCGRINTCVQVVDTATNTFAIKVTRCQLEHNHRLNVQSFKSHPSNRVVLEEESMQTSILPFIKDNSESNPTSQDVRNLVRKLKERDARDGPSTAEKRLKKWMKQFGDTPGKGGRIFVDDINQ</sequence>
<dbReference type="EMBL" id="ANJA01002016">
    <property type="protein sequence ID" value="ETO72904.1"/>
    <property type="molecule type" value="Genomic_DNA"/>
</dbReference>
<name>A0A081A1Z3_PHYNI</name>
<comment type="caution">
    <text evidence="1">The sequence shown here is derived from an EMBL/GenBank/DDBJ whole genome shotgun (WGS) entry which is preliminary data.</text>
</comment>
<dbReference type="OrthoDB" id="127160at2759"/>
<accession>A0A081A1Z3</accession>
<organism evidence="1 2">
    <name type="scientific">Phytophthora nicotianae P1976</name>
    <dbReference type="NCBI Taxonomy" id="1317066"/>
    <lineage>
        <taxon>Eukaryota</taxon>
        <taxon>Sar</taxon>
        <taxon>Stramenopiles</taxon>
        <taxon>Oomycota</taxon>
        <taxon>Peronosporomycetes</taxon>
        <taxon>Peronosporales</taxon>
        <taxon>Peronosporaceae</taxon>
        <taxon>Phytophthora</taxon>
    </lineage>
</organism>
<proteinExistence type="predicted"/>
<reference evidence="1 2" key="1">
    <citation type="submission" date="2013-11" db="EMBL/GenBank/DDBJ databases">
        <title>The Genome Sequence of Phytophthora parasitica P1976.</title>
        <authorList>
            <consortium name="The Broad Institute Genomics Platform"/>
            <person name="Russ C."/>
            <person name="Tyler B."/>
            <person name="Panabieres F."/>
            <person name="Shan W."/>
            <person name="Tripathy S."/>
            <person name="Grunwald N."/>
            <person name="Machado M."/>
            <person name="Johnson C.S."/>
            <person name="Walker B."/>
            <person name="Young S."/>
            <person name="Zeng Q."/>
            <person name="Gargeya S."/>
            <person name="Fitzgerald M."/>
            <person name="Haas B."/>
            <person name="Abouelleil A."/>
            <person name="Allen A.W."/>
            <person name="Alvarado L."/>
            <person name="Arachchi H.M."/>
            <person name="Berlin A.M."/>
            <person name="Chapman S.B."/>
            <person name="Gainer-Dewar J."/>
            <person name="Goldberg J."/>
            <person name="Griggs A."/>
            <person name="Gujja S."/>
            <person name="Hansen M."/>
            <person name="Howarth C."/>
            <person name="Imamovic A."/>
            <person name="Ireland A."/>
            <person name="Larimer J."/>
            <person name="McCowan C."/>
            <person name="Murphy C."/>
            <person name="Pearson M."/>
            <person name="Poon T.W."/>
            <person name="Priest M."/>
            <person name="Roberts A."/>
            <person name="Saif S."/>
            <person name="Shea T."/>
            <person name="Sisk P."/>
            <person name="Sykes S."/>
            <person name="Wortman J."/>
            <person name="Nusbaum C."/>
            <person name="Birren B."/>
        </authorList>
    </citation>
    <scope>NUCLEOTIDE SEQUENCE [LARGE SCALE GENOMIC DNA]</scope>
    <source>
        <strain evidence="1 2">P1976</strain>
    </source>
</reference>
<dbReference type="Proteomes" id="UP000028582">
    <property type="component" value="Unassembled WGS sequence"/>
</dbReference>
<protein>
    <submittedName>
        <fullName evidence="1">Uncharacterized protein</fullName>
    </submittedName>
</protein>